<evidence type="ECO:0000313" key="3">
    <source>
        <dbReference type="EMBL" id="NKI32007.1"/>
    </source>
</evidence>
<accession>A0ABX1GTG0</accession>
<keyword evidence="4" id="KW-1185">Reference proteome</keyword>
<organism evidence="3 4">
    <name type="scientific">Croceivirga thetidis</name>
    <dbReference type="NCBI Taxonomy" id="2721623"/>
    <lineage>
        <taxon>Bacteria</taxon>
        <taxon>Pseudomonadati</taxon>
        <taxon>Bacteroidota</taxon>
        <taxon>Flavobacteriia</taxon>
        <taxon>Flavobacteriales</taxon>
        <taxon>Flavobacteriaceae</taxon>
        <taxon>Croceivirga</taxon>
    </lineage>
</organism>
<dbReference type="EMBL" id="JAAWWL010000002">
    <property type="protein sequence ID" value="NKI32007.1"/>
    <property type="molecule type" value="Genomic_DNA"/>
</dbReference>
<evidence type="ECO:0000313" key="4">
    <source>
        <dbReference type="Proteomes" id="UP000718451"/>
    </source>
</evidence>
<protein>
    <submittedName>
        <fullName evidence="3">T9SS type A sorting domain-containing protein</fullName>
    </submittedName>
</protein>
<feature type="domain" description="Secretion system C-terminal sorting" evidence="2">
    <location>
        <begin position="71"/>
        <end position="144"/>
    </location>
</feature>
<gene>
    <name evidence="3" type="ORF">HCU67_08645</name>
</gene>
<dbReference type="InterPro" id="IPR026444">
    <property type="entry name" value="Secre_tail"/>
</dbReference>
<comment type="caution">
    <text evidence="3">The sequence shown here is derived from an EMBL/GenBank/DDBJ whole genome shotgun (WGS) entry which is preliminary data.</text>
</comment>
<dbReference type="Pfam" id="PF18962">
    <property type="entry name" value="Por_Secre_tail"/>
    <property type="match status" value="1"/>
</dbReference>
<dbReference type="Gene3D" id="2.60.120.430">
    <property type="entry name" value="Galactose-binding lectin"/>
    <property type="match status" value="1"/>
</dbReference>
<name>A0ABX1GTG0_9FLAO</name>
<dbReference type="Gene3D" id="2.60.40.3080">
    <property type="match status" value="1"/>
</dbReference>
<evidence type="ECO:0000259" key="2">
    <source>
        <dbReference type="Pfam" id="PF18962"/>
    </source>
</evidence>
<evidence type="ECO:0000256" key="1">
    <source>
        <dbReference type="ARBA" id="ARBA00022729"/>
    </source>
</evidence>
<dbReference type="NCBIfam" id="TIGR04183">
    <property type="entry name" value="Por_Secre_tail"/>
    <property type="match status" value="1"/>
</dbReference>
<proteinExistence type="predicted"/>
<keyword evidence="1" id="KW-0732">Signal</keyword>
<reference evidence="3 4" key="1">
    <citation type="submission" date="2020-04" db="EMBL/GenBank/DDBJ databases">
        <authorList>
            <person name="Yoon J."/>
        </authorList>
    </citation>
    <scope>NUCLEOTIDE SEQUENCE [LARGE SCALE GENOMIC DNA]</scope>
    <source>
        <strain evidence="3 4">DJ-13</strain>
    </source>
</reference>
<dbReference type="Proteomes" id="UP000718451">
    <property type="component" value="Unassembled WGS sequence"/>
</dbReference>
<feature type="non-terminal residue" evidence="3">
    <location>
        <position position="1"/>
    </location>
</feature>
<sequence length="151" mass="16529">LDLVSEFGHQSGGMVSYAATVTDGVLDIGFLHVVENPLVNAIEVMQSTDTDVSLVISTNDNFSKKETDLIVYPSPISSGQSLNIILPHYLTGENNVSLSLFQSNGKKVFVKEYSRPNSQLAIPLYNLNSGVYLLQISNGNDFNKVHRILVK</sequence>
<dbReference type="RefSeq" id="WP_168552234.1">
    <property type="nucleotide sequence ID" value="NZ_JAAWWL010000002.1"/>
</dbReference>